<dbReference type="InterPro" id="IPR040528">
    <property type="entry name" value="Lectin-like"/>
</dbReference>
<dbReference type="InterPro" id="IPR000668">
    <property type="entry name" value="Peptidase_C1A_C"/>
</dbReference>
<evidence type="ECO:0000256" key="1">
    <source>
        <dbReference type="ARBA" id="ARBA00008455"/>
    </source>
</evidence>
<dbReference type="Pfam" id="PF00112">
    <property type="entry name" value="Peptidase_C1"/>
    <property type="match status" value="1"/>
</dbReference>
<dbReference type="Proteomes" id="UP001299235">
    <property type="component" value="Unassembled WGS sequence"/>
</dbReference>
<sequence length="461" mass="51926">MKIRFLRSMRNALVIVIVCLSVSLLYDVYKEPIDRLLHLDQTETNETTETGNRKQKTKKQAQKPDGQQEEGLPSAYDGRMTGKAPEVKNQGTFGTCWAVVTSSALESRLLPQEDIIFSADHISTQNSYAIGQEEGGAYNIAIAYLTAWQGPVTEEMDPYGDGVTPEGLSPVKHVQEVQIAEDKDFDAIKEMIYRYGAVQSSIYMDMGGTKVTSEYYDSENTSYYYNGEDEVNHDILIIGWDDDYPAENFTKTPSKNGAFLCQNSWGEGFGDGGRFYVAYDDTQIGRNCVAYTRIDGTDNYDHLYQTDLCGWVGNMGYKKESCWFANVYTADSTQTLRAVGFYATGSESDYEIYVAADFKNEMSLVLPKKIQKGHLERKGFYTIDLKKEISIAEGERFAVMVKINTPGSDYPVAMEYRADDQTANVNLEDGYGYVSVDGYRWSRIEEEYGGNICLKAYTDNR</sequence>
<dbReference type="SMART" id="SM00645">
    <property type="entry name" value="Pept_C1"/>
    <property type="match status" value="1"/>
</dbReference>
<dbReference type="PANTHER" id="PTHR12411">
    <property type="entry name" value="CYSTEINE PROTEASE FAMILY C1-RELATED"/>
    <property type="match status" value="1"/>
</dbReference>
<name>A0ABS8EY61_9FIRM</name>
<keyword evidence="5" id="KW-1185">Reference proteome</keyword>
<dbReference type="InterPro" id="IPR038765">
    <property type="entry name" value="Papain-like_cys_pep_sf"/>
</dbReference>
<evidence type="ECO:0000313" key="4">
    <source>
        <dbReference type="EMBL" id="MCC2150007.1"/>
    </source>
</evidence>
<reference evidence="4 5" key="1">
    <citation type="submission" date="2021-10" db="EMBL/GenBank/DDBJ databases">
        <title>Anaerobic single-cell dispensing facilitates the cultivation of human gut bacteria.</title>
        <authorList>
            <person name="Afrizal A."/>
        </authorList>
    </citation>
    <scope>NUCLEOTIDE SEQUENCE [LARGE SCALE GENOMIC DNA]</scope>
    <source>
        <strain evidence="4 5">CLA-AA-H246</strain>
    </source>
</reference>
<dbReference type="EMBL" id="JAJEQE010000052">
    <property type="protein sequence ID" value="MCC2150007.1"/>
    <property type="molecule type" value="Genomic_DNA"/>
</dbReference>
<dbReference type="CDD" id="cd02619">
    <property type="entry name" value="Peptidase_C1"/>
    <property type="match status" value="1"/>
</dbReference>
<organism evidence="4 5">
    <name type="scientific">Hominisplanchenecus faecis</name>
    <dbReference type="NCBI Taxonomy" id="2885351"/>
    <lineage>
        <taxon>Bacteria</taxon>
        <taxon>Bacillati</taxon>
        <taxon>Bacillota</taxon>
        <taxon>Clostridia</taxon>
        <taxon>Lachnospirales</taxon>
        <taxon>Lachnospiraceae</taxon>
        <taxon>Hominisplanchenecus</taxon>
    </lineage>
</organism>
<feature type="region of interest" description="Disordered" evidence="2">
    <location>
        <begin position="44"/>
        <end position="87"/>
    </location>
</feature>
<dbReference type="Gene3D" id="3.90.70.10">
    <property type="entry name" value="Cysteine proteinases"/>
    <property type="match status" value="1"/>
</dbReference>
<evidence type="ECO:0000259" key="3">
    <source>
        <dbReference type="SMART" id="SM00645"/>
    </source>
</evidence>
<protein>
    <submittedName>
        <fullName evidence="4">Lectin like domain-containing protein</fullName>
    </submittedName>
</protein>
<comment type="caution">
    <text evidence="4">The sequence shown here is derived from an EMBL/GenBank/DDBJ whole genome shotgun (WGS) entry which is preliminary data.</text>
</comment>
<evidence type="ECO:0000313" key="5">
    <source>
        <dbReference type="Proteomes" id="UP001299235"/>
    </source>
</evidence>
<dbReference type="InterPro" id="IPR013128">
    <property type="entry name" value="Peptidase_C1A"/>
</dbReference>
<gene>
    <name evidence="4" type="ORF">LKD42_12250</name>
</gene>
<comment type="similarity">
    <text evidence="1">Belongs to the peptidase C1 family.</text>
</comment>
<dbReference type="Pfam" id="PF18560">
    <property type="entry name" value="Lectin_like"/>
    <property type="match status" value="1"/>
</dbReference>
<evidence type="ECO:0000256" key="2">
    <source>
        <dbReference type="SAM" id="MobiDB-lite"/>
    </source>
</evidence>
<dbReference type="SUPFAM" id="SSF54001">
    <property type="entry name" value="Cysteine proteinases"/>
    <property type="match status" value="1"/>
</dbReference>
<feature type="domain" description="Peptidase C1A papain C-terminal" evidence="3">
    <location>
        <begin position="72"/>
        <end position="293"/>
    </location>
</feature>
<accession>A0ABS8EY61</accession>
<proteinExistence type="inferred from homology"/>